<dbReference type="Proteomes" id="UP000237105">
    <property type="component" value="Unassembled WGS sequence"/>
</dbReference>
<comment type="caution">
    <text evidence="1">The sequence shown here is derived from an EMBL/GenBank/DDBJ whole genome shotgun (WGS) entry which is preliminary data.</text>
</comment>
<sequence length="118" mass="13454">GRPHTLFTRETHVNAYIIKLNSETGKKSYQAATEKGLPTVANPTPQLHRQKIIPGCHGKESATVADHTHYSLKNDRTMRITSLVDDPRKCTKWKELCNQKLANRPQKRSYYGDHVACR</sequence>
<name>A0A2P5E1T9_PARAD</name>
<evidence type="ECO:0000313" key="2">
    <source>
        <dbReference type="Proteomes" id="UP000237105"/>
    </source>
</evidence>
<dbReference type="AlphaFoldDB" id="A0A2P5E1T9"/>
<proteinExistence type="predicted"/>
<dbReference type="EMBL" id="JXTB01000004">
    <property type="protein sequence ID" value="PON79477.1"/>
    <property type="molecule type" value="Genomic_DNA"/>
</dbReference>
<organism evidence="1 2">
    <name type="scientific">Parasponia andersonii</name>
    <name type="common">Sponia andersonii</name>
    <dbReference type="NCBI Taxonomy" id="3476"/>
    <lineage>
        <taxon>Eukaryota</taxon>
        <taxon>Viridiplantae</taxon>
        <taxon>Streptophyta</taxon>
        <taxon>Embryophyta</taxon>
        <taxon>Tracheophyta</taxon>
        <taxon>Spermatophyta</taxon>
        <taxon>Magnoliopsida</taxon>
        <taxon>eudicotyledons</taxon>
        <taxon>Gunneridae</taxon>
        <taxon>Pentapetalae</taxon>
        <taxon>rosids</taxon>
        <taxon>fabids</taxon>
        <taxon>Rosales</taxon>
        <taxon>Cannabaceae</taxon>
        <taxon>Parasponia</taxon>
    </lineage>
</organism>
<protein>
    <submittedName>
        <fullName evidence="1">Uncharacterized protein</fullName>
    </submittedName>
</protein>
<keyword evidence="2" id="KW-1185">Reference proteome</keyword>
<reference evidence="2" key="1">
    <citation type="submission" date="2016-06" db="EMBL/GenBank/DDBJ databases">
        <title>Parallel loss of symbiosis genes in relatives of nitrogen-fixing non-legume Parasponia.</title>
        <authorList>
            <person name="Van Velzen R."/>
            <person name="Holmer R."/>
            <person name="Bu F."/>
            <person name="Rutten L."/>
            <person name="Van Zeijl A."/>
            <person name="Liu W."/>
            <person name="Santuari L."/>
            <person name="Cao Q."/>
            <person name="Sharma T."/>
            <person name="Shen D."/>
            <person name="Roswanjaya Y."/>
            <person name="Wardhani T."/>
            <person name="Kalhor M.S."/>
            <person name="Jansen J."/>
            <person name="Van den Hoogen J."/>
            <person name="Gungor B."/>
            <person name="Hartog M."/>
            <person name="Hontelez J."/>
            <person name="Verver J."/>
            <person name="Yang W.-C."/>
            <person name="Schijlen E."/>
            <person name="Repin R."/>
            <person name="Schilthuizen M."/>
            <person name="Schranz E."/>
            <person name="Heidstra R."/>
            <person name="Miyata K."/>
            <person name="Fedorova E."/>
            <person name="Kohlen W."/>
            <person name="Bisseling T."/>
            <person name="Smit S."/>
            <person name="Geurts R."/>
        </authorList>
    </citation>
    <scope>NUCLEOTIDE SEQUENCE [LARGE SCALE GENOMIC DNA]</scope>
    <source>
        <strain evidence="2">cv. WU1-14</strain>
    </source>
</reference>
<evidence type="ECO:0000313" key="1">
    <source>
        <dbReference type="EMBL" id="PON79477.1"/>
    </source>
</evidence>
<gene>
    <name evidence="1" type="ORF">PanWU01x14_012120</name>
</gene>
<accession>A0A2P5E1T9</accession>
<feature type="non-terminal residue" evidence="1">
    <location>
        <position position="1"/>
    </location>
</feature>